<dbReference type="Proteomes" id="UP000038045">
    <property type="component" value="Unplaced"/>
</dbReference>
<dbReference type="AlphaFoldDB" id="A0A0N5A238"/>
<evidence type="ECO:0000313" key="5">
    <source>
        <dbReference type="Proteomes" id="UP000038045"/>
    </source>
</evidence>
<keyword evidence="5" id="KW-1185">Reference proteome</keyword>
<name>A0A0N5A238_PARTI</name>
<dbReference type="Gene3D" id="3.30.360.10">
    <property type="entry name" value="Dihydrodipicolinate Reductase, domain 2"/>
    <property type="match status" value="1"/>
</dbReference>
<dbReference type="PANTHER" id="PTHR31873:SF6">
    <property type="entry name" value="ASPARTATE DEHYDROGENASE DOMAIN-CONTAINING PROTEIN"/>
    <property type="match status" value="1"/>
</dbReference>
<evidence type="ECO:0000256" key="2">
    <source>
        <dbReference type="ARBA" id="ARBA00020169"/>
    </source>
</evidence>
<dbReference type="GO" id="GO:0033735">
    <property type="term" value="F:aspartate dehydrogenase [NAD(P)+] activity"/>
    <property type="evidence" value="ECO:0007669"/>
    <property type="project" value="InterPro"/>
</dbReference>
<dbReference type="STRING" id="131310.A0A0N5A238"/>
<dbReference type="GO" id="GO:0050661">
    <property type="term" value="F:NADP binding"/>
    <property type="evidence" value="ECO:0007669"/>
    <property type="project" value="InterPro"/>
</dbReference>
<protein>
    <recommendedName>
        <fullName evidence="2">Aspartate dehydrogenase domain-containing protein</fullName>
    </recommendedName>
</protein>
<evidence type="ECO:0000259" key="3">
    <source>
        <dbReference type="Pfam" id="PF01958"/>
    </source>
</evidence>
<sequence length="267" mass="29282">MKVGIIGYGHLGQFLKNELDKDSNFEVVKIWNRTADEKNGIFPLNSLTKENLRGIDLIIEVAHPYITKEYAEVILKETNLFIGSPTVLADPEVEKSVGELSNKYNRCVFVPTGALWAAEDISKMGELGQLKSLTISMIKHPSSFKVEGELKQICDEALKTNTLKILYSGSVRGLCPLAPNNVNTMAGAAIAAKNLGFDNVKAQLIADPNMPNFHIVEVEAVGEDGFCVKIRRENPAKPGAVTGNATFFSFLASIRRCMYKPPGIHIC</sequence>
<proteinExistence type="inferred from homology"/>
<organism evidence="5 6">
    <name type="scientific">Parastrongyloides trichosuri</name>
    <name type="common">Possum-specific nematode worm</name>
    <dbReference type="NCBI Taxonomy" id="131310"/>
    <lineage>
        <taxon>Eukaryota</taxon>
        <taxon>Metazoa</taxon>
        <taxon>Ecdysozoa</taxon>
        <taxon>Nematoda</taxon>
        <taxon>Chromadorea</taxon>
        <taxon>Rhabditida</taxon>
        <taxon>Tylenchina</taxon>
        <taxon>Panagrolaimomorpha</taxon>
        <taxon>Strongyloidoidea</taxon>
        <taxon>Strongyloididae</taxon>
        <taxon>Parastrongyloides</taxon>
    </lineage>
</organism>
<accession>A0A0N5A238</accession>
<reference evidence="6" key="1">
    <citation type="submission" date="2017-02" db="UniProtKB">
        <authorList>
            <consortium name="WormBaseParasite"/>
        </authorList>
    </citation>
    <scope>IDENTIFICATION</scope>
</reference>
<dbReference type="InterPro" id="IPR036291">
    <property type="entry name" value="NAD(P)-bd_dom_sf"/>
</dbReference>
<dbReference type="InterPro" id="IPR005106">
    <property type="entry name" value="Asp/hSer_DH_NAD-bd"/>
</dbReference>
<dbReference type="Pfam" id="PF03447">
    <property type="entry name" value="NAD_binding_3"/>
    <property type="match status" value="1"/>
</dbReference>
<dbReference type="SUPFAM" id="SSF55347">
    <property type="entry name" value="Glyceraldehyde-3-phosphate dehydrogenase-like, C-terminal domain"/>
    <property type="match status" value="1"/>
</dbReference>
<dbReference type="PANTHER" id="PTHR31873">
    <property type="entry name" value="L-ASPARTATE DEHYDROGENASE-RELATED"/>
    <property type="match status" value="1"/>
</dbReference>
<dbReference type="InterPro" id="IPR002811">
    <property type="entry name" value="Asp_DH"/>
</dbReference>
<feature type="domain" description="Aspartate dehydrogenase" evidence="3">
    <location>
        <begin position="164"/>
        <end position="246"/>
    </location>
</feature>
<dbReference type="GO" id="GO:0009435">
    <property type="term" value="P:NAD+ biosynthetic process"/>
    <property type="evidence" value="ECO:0007669"/>
    <property type="project" value="InterPro"/>
</dbReference>
<feature type="domain" description="Aspartate/homoserine dehydrogenase NAD-binding" evidence="4">
    <location>
        <begin position="7"/>
        <end position="111"/>
    </location>
</feature>
<evidence type="ECO:0000259" key="4">
    <source>
        <dbReference type="Pfam" id="PF03447"/>
    </source>
</evidence>
<dbReference type="Pfam" id="PF01958">
    <property type="entry name" value="Asp_DH_C"/>
    <property type="match status" value="1"/>
</dbReference>
<evidence type="ECO:0000256" key="1">
    <source>
        <dbReference type="ARBA" id="ARBA00008331"/>
    </source>
</evidence>
<evidence type="ECO:0000313" key="6">
    <source>
        <dbReference type="WBParaSite" id="PTRK_0001568300.1"/>
    </source>
</evidence>
<dbReference type="Gene3D" id="3.40.50.720">
    <property type="entry name" value="NAD(P)-binding Rossmann-like Domain"/>
    <property type="match status" value="1"/>
</dbReference>
<dbReference type="WBParaSite" id="PTRK_0001568300.1">
    <property type="protein sequence ID" value="PTRK_0001568300.1"/>
    <property type="gene ID" value="PTRK_0001568300"/>
</dbReference>
<comment type="similarity">
    <text evidence="1">Belongs to the L-aspartate dehydrogenase family.</text>
</comment>
<dbReference type="SUPFAM" id="SSF51735">
    <property type="entry name" value="NAD(P)-binding Rossmann-fold domains"/>
    <property type="match status" value="1"/>
</dbReference>